<accession>A0A8S1LYV0</accession>
<keyword evidence="3" id="KW-1185">Reference proteome</keyword>
<gene>
    <name evidence="2" type="ORF">PPRIM_AZ9-3.1.T0460105</name>
</gene>
<organism evidence="2 3">
    <name type="scientific">Paramecium primaurelia</name>
    <dbReference type="NCBI Taxonomy" id="5886"/>
    <lineage>
        <taxon>Eukaryota</taxon>
        <taxon>Sar</taxon>
        <taxon>Alveolata</taxon>
        <taxon>Ciliophora</taxon>
        <taxon>Intramacronucleata</taxon>
        <taxon>Oligohymenophorea</taxon>
        <taxon>Peniculida</taxon>
        <taxon>Parameciidae</taxon>
        <taxon>Paramecium</taxon>
    </lineage>
</organism>
<dbReference type="EMBL" id="CAJJDM010000046">
    <property type="protein sequence ID" value="CAD8070721.1"/>
    <property type="molecule type" value="Genomic_DNA"/>
</dbReference>
<evidence type="ECO:0000313" key="2">
    <source>
        <dbReference type="EMBL" id="CAD8070721.1"/>
    </source>
</evidence>
<feature type="region of interest" description="Disordered" evidence="1">
    <location>
        <begin position="1"/>
        <end position="21"/>
    </location>
</feature>
<dbReference type="AlphaFoldDB" id="A0A8S1LYV0"/>
<comment type="caution">
    <text evidence="2">The sequence shown here is derived from an EMBL/GenBank/DDBJ whole genome shotgun (WGS) entry which is preliminary data.</text>
</comment>
<dbReference type="OMA" id="AKHSVRP"/>
<protein>
    <submittedName>
        <fullName evidence="2">Uncharacterized protein</fullName>
    </submittedName>
</protein>
<proteinExistence type="predicted"/>
<evidence type="ECO:0000256" key="1">
    <source>
        <dbReference type="SAM" id="MobiDB-lite"/>
    </source>
</evidence>
<reference evidence="2" key="1">
    <citation type="submission" date="2021-01" db="EMBL/GenBank/DDBJ databases">
        <authorList>
            <consortium name="Genoscope - CEA"/>
            <person name="William W."/>
        </authorList>
    </citation>
    <scope>NUCLEOTIDE SEQUENCE</scope>
</reference>
<name>A0A8S1LYV0_PARPR</name>
<evidence type="ECO:0000313" key="3">
    <source>
        <dbReference type="Proteomes" id="UP000688137"/>
    </source>
</evidence>
<dbReference type="Proteomes" id="UP000688137">
    <property type="component" value="Unassembled WGS sequence"/>
</dbReference>
<feature type="compositionally biased region" description="Polar residues" evidence="1">
    <location>
        <begin position="11"/>
        <end position="21"/>
    </location>
</feature>
<sequence length="163" mass="18961">MLISSAKHSVRPSTNESNSLNTRLCKNLQSMTLSARFQTELQQLESQNEPFLFNQQRSTLSSVDMSRQISSKQSYRSSMPNINNNNNGYHNLSSKRKSEGLILRTTPCLIYMPGLKQEEFKEETQQQPVQKKQFKAPLLKTPIKHISFQFRNRDKWNPLQKIN</sequence>
<feature type="region of interest" description="Disordered" evidence="1">
    <location>
        <begin position="74"/>
        <end position="93"/>
    </location>
</feature>